<name>A0A8T0EWZ7_ARGBR</name>
<sequence>MNGFDYLFFYPCDPSQCQDPNCSNGLKPVKIGCNCCETCIKAKDESKHCFYIPPGIPLPPLPESEMCPNGFYCDRSTRTCKSKKN</sequence>
<comment type="caution">
    <text evidence="1">The sequence shown here is derived from an EMBL/GenBank/DDBJ whole genome shotgun (WGS) entry which is preliminary data.</text>
</comment>
<dbReference type="AlphaFoldDB" id="A0A8T0EWZ7"/>
<evidence type="ECO:0000313" key="1">
    <source>
        <dbReference type="EMBL" id="KAF8782876.1"/>
    </source>
</evidence>
<keyword evidence="2" id="KW-1185">Reference proteome</keyword>
<dbReference type="Proteomes" id="UP000807504">
    <property type="component" value="Unassembled WGS sequence"/>
</dbReference>
<evidence type="ECO:0000313" key="2">
    <source>
        <dbReference type="Proteomes" id="UP000807504"/>
    </source>
</evidence>
<accession>A0A8T0EWZ7</accession>
<evidence type="ECO:0008006" key="3">
    <source>
        <dbReference type="Google" id="ProtNLM"/>
    </source>
</evidence>
<dbReference type="EMBL" id="JABXBU010001863">
    <property type="protein sequence ID" value="KAF8782876.1"/>
    <property type="molecule type" value="Genomic_DNA"/>
</dbReference>
<gene>
    <name evidence="1" type="ORF">HNY73_013110</name>
</gene>
<proteinExistence type="predicted"/>
<organism evidence="1 2">
    <name type="scientific">Argiope bruennichi</name>
    <name type="common">Wasp spider</name>
    <name type="synonym">Aranea bruennichi</name>
    <dbReference type="NCBI Taxonomy" id="94029"/>
    <lineage>
        <taxon>Eukaryota</taxon>
        <taxon>Metazoa</taxon>
        <taxon>Ecdysozoa</taxon>
        <taxon>Arthropoda</taxon>
        <taxon>Chelicerata</taxon>
        <taxon>Arachnida</taxon>
        <taxon>Araneae</taxon>
        <taxon>Araneomorphae</taxon>
        <taxon>Entelegynae</taxon>
        <taxon>Araneoidea</taxon>
        <taxon>Araneidae</taxon>
        <taxon>Argiope</taxon>
    </lineage>
</organism>
<reference evidence="1" key="1">
    <citation type="journal article" date="2020" name="bioRxiv">
        <title>Chromosome-level reference genome of the European wasp spider Argiope bruennichi: a resource for studies on range expansion and evolutionary adaptation.</title>
        <authorList>
            <person name="Sheffer M.M."/>
            <person name="Hoppe A."/>
            <person name="Krehenwinkel H."/>
            <person name="Uhl G."/>
            <person name="Kuss A.W."/>
            <person name="Jensen L."/>
            <person name="Jensen C."/>
            <person name="Gillespie R.G."/>
            <person name="Hoff K.J."/>
            <person name="Prost S."/>
        </authorList>
    </citation>
    <scope>NUCLEOTIDE SEQUENCE</scope>
</reference>
<protein>
    <recommendedName>
        <fullName evidence="3">IGFBP N-terminal domain-containing protein</fullName>
    </recommendedName>
</protein>
<reference evidence="1" key="2">
    <citation type="submission" date="2020-06" db="EMBL/GenBank/DDBJ databases">
        <authorList>
            <person name="Sheffer M."/>
        </authorList>
    </citation>
    <scope>NUCLEOTIDE SEQUENCE</scope>
</reference>